<dbReference type="EMBL" id="BBNO01000009">
    <property type="protein sequence ID" value="GAO11760.1"/>
    <property type="molecule type" value="Genomic_DNA"/>
</dbReference>
<gene>
    <name evidence="3" type="ORF">TPA0598_09_00510</name>
</gene>
<organism evidence="3 4">
    <name type="scientific">Streptomyces lydicamycinicus</name>
    <dbReference type="NCBI Taxonomy" id="1546107"/>
    <lineage>
        <taxon>Bacteria</taxon>
        <taxon>Bacillati</taxon>
        <taxon>Actinomycetota</taxon>
        <taxon>Actinomycetes</taxon>
        <taxon>Kitasatosporales</taxon>
        <taxon>Streptomycetaceae</taxon>
        <taxon>Streptomyces</taxon>
    </lineage>
</organism>
<dbReference type="InterPro" id="IPR036527">
    <property type="entry name" value="SCP2_sterol-bd_dom_sf"/>
</dbReference>
<dbReference type="Gene3D" id="3.30.1050.20">
    <property type="match status" value="1"/>
</dbReference>
<evidence type="ECO:0000259" key="2">
    <source>
        <dbReference type="Pfam" id="PF11716"/>
    </source>
</evidence>
<dbReference type="NCBIfam" id="TIGR03083">
    <property type="entry name" value="maleylpyruvate isomerase family mycothiol-dependent enzyme"/>
    <property type="match status" value="1"/>
</dbReference>
<dbReference type="Proteomes" id="UP000048965">
    <property type="component" value="Unassembled WGS sequence"/>
</dbReference>
<proteinExistence type="predicted"/>
<dbReference type="Pfam" id="PF11716">
    <property type="entry name" value="MDMPI_N"/>
    <property type="match status" value="1"/>
</dbReference>
<evidence type="ECO:0008006" key="5">
    <source>
        <dbReference type="Google" id="ProtNLM"/>
    </source>
</evidence>
<reference evidence="4" key="1">
    <citation type="submission" date="2014-09" db="EMBL/GenBank/DDBJ databases">
        <title>Whole genome shotgun sequence of Streptomyces sp. NBRC 110027.</title>
        <authorList>
            <person name="Komaki H."/>
            <person name="Ichikawa N."/>
            <person name="Katano-Makiyama Y."/>
            <person name="Hosoyama A."/>
            <person name="Hashimoto M."/>
            <person name="Uohara A."/>
            <person name="Kitahashi Y."/>
            <person name="Ohji S."/>
            <person name="Kimura A."/>
            <person name="Yamazoe A."/>
            <person name="Igarashi Y."/>
            <person name="Fujita N."/>
        </authorList>
    </citation>
    <scope>NUCLEOTIDE SEQUENCE [LARGE SCALE GENOMIC DNA]</scope>
    <source>
        <strain evidence="4">NBRC 110027</strain>
    </source>
</reference>
<dbReference type="Gene3D" id="1.20.120.450">
    <property type="entry name" value="dinb family like domain"/>
    <property type="match status" value="1"/>
</dbReference>
<dbReference type="InterPro" id="IPR010872">
    <property type="entry name" value="MDMPI_C-term_domain"/>
</dbReference>
<keyword evidence="4" id="KW-1185">Reference proteome</keyword>
<dbReference type="AlphaFoldDB" id="A0A0P4RFY9"/>
<dbReference type="InterPro" id="IPR034660">
    <property type="entry name" value="DinB/YfiT-like"/>
</dbReference>
<dbReference type="InterPro" id="IPR024344">
    <property type="entry name" value="MDMPI_metal-binding"/>
</dbReference>
<reference evidence="3 4" key="2">
    <citation type="journal article" date="2015" name="Stand. Genomic Sci.">
        <title>Draft genome sequence of marine-derived Streptomyces sp. TP-A0598, a producer of anti-MRSA antibiotic lydicamycins.</title>
        <authorList>
            <person name="Komaki H."/>
            <person name="Ichikawa N."/>
            <person name="Hosoyama A."/>
            <person name="Fujita N."/>
            <person name="Igarashi Y."/>
        </authorList>
    </citation>
    <scope>NUCLEOTIDE SEQUENCE [LARGE SCALE GENOMIC DNA]</scope>
    <source>
        <strain evidence="3 4">NBRC 110027</strain>
    </source>
</reference>
<feature type="domain" description="MDMPI C-terminal" evidence="1">
    <location>
        <begin position="160"/>
        <end position="223"/>
    </location>
</feature>
<sequence length="244" mass="26375">MALTTERTMPAEAIRAAIEAGQERLRALLPALTDEEVPEPSELPGWSRAHVLSHIEGVGLALARQARYALRGELIEPYDGGRPARAAAIEAGALRDAAALREAVRAALAEASAAWAAVGPADWSRPVRHRDGDLRSALLAWWRELEIHTADARIGYGPRDWPRELCLHLLDHMAPRVPEDVHLVLTATDGALSRRYGSGDAPTVTVSGPLGDLAAWLTGRRPQHPLDCRRSGAVAPLPELLGWP</sequence>
<feature type="domain" description="Mycothiol-dependent maleylpyruvate isomerase metal-binding" evidence="2">
    <location>
        <begin position="20"/>
        <end position="153"/>
    </location>
</feature>
<accession>A0A0P4RFY9</accession>
<dbReference type="SUPFAM" id="SSF109854">
    <property type="entry name" value="DinB/YfiT-like putative metalloenzymes"/>
    <property type="match status" value="1"/>
</dbReference>
<protein>
    <recommendedName>
        <fullName evidence="5">Mycothiol-dependent maleylpyruvate isomerase metal-binding domain-containing protein</fullName>
    </recommendedName>
</protein>
<comment type="caution">
    <text evidence="3">The sequence shown here is derived from an EMBL/GenBank/DDBJ whole genome shotgun (WGS) entry which is preliminary data.</text>
</comment>
<name>A0A0P4RFY9_9ACTN</name>
<evidence type="ECO:0000313" key="3">
    <source>
        <dbReference type="EMBL" id="GAO11760.1"/>
    </source>
</evidence>
<evidence type="ECO:0000259" key="1">
    <source>
        <dbReference type="Pfam" id="PF07398"/>
    </source>
</evidence>
<evidence type="ECO:0000313" key="4">
    <source>
        <dbReference type="Proteomes" id="UP000048965"/>
    </source>
</evidence>
<dbReference type="GO" id="GO:0046872">
    <property type="term" value="F:metal ion binding"/>
    <property type="evidence" value="ECO:0007669"/>
    <property type="project" value="InterPro"/>
</dbReference>
<dbReference type="SUPFAM" id="SSF55718">
    <property type="entry name" value="SCP-like"/>
    <property type="match status" value="1"/>
</dbReference>
<dbReference type="InterPro" id="IPR017517">
    <property type="entry name" value="Maleyloyr_isom"/>
</dbReference>
<dbReference type="RefSeq" id="WP_245698879.1">
    <property type="nucleotide sequence ID" value="NZ_BBNO01000009.1"/>
</dbReference>
<dbReference type="Pfam" id="PF07398">
    <property type="entry name" value="MDMPI_C"/>
    <property type="match status" value="1"/>
</dbReference>